<feature type="domain" description="Hydroxymethylglutaryl-coenzyme A synthase C-terminal" evidence="1">
    <location>
        <begin position="94"/>
        <end position="122"/>
    </location>
</feature>
<dbReference type="EMBL" id="JANAVB010033814">
    <property type="protein sequence ID" value="KAJ6807923.1"/>
    <property type="molecule type" value="Genomic_DNA"/>
</dbReference>
<dbReference type="GO" id="GO:0004421">
    <property type="term" value="F:hydroxymethylglutaryl-CoA synthase activity"/>
    <property type="evidence" value="ECO:0007669"/>
    <property type="project" value="InterPro"/>
</dbReference>
<dbReference type="Pfam" id="PF08540">
    <property type="entry name" value="HMG_CoA_synt_C"/>
    <property type="match status" value="1"/>
</dbReference>
<evidence type="ECO:0000313" key="2">
    <source>
        <dbReference type="EMBL" id="KAJ6807923.1"/>
    </source>
</evidence>
<dbReference type="GO" id="GO:0006084">
    <property type="term" value="P:acetyl-CoA metabolic process"/>
    <property type="evidence" value="ECO:0007669"/>
    <property type="project" value="InterPro"/>
</dbReference>
<gene>
    <name evidence="2" type="ORF">M6B38_169915</name>
</gene>
<evidence type="ECO:0000313" key="3">
    <source>
        <dbReference type="Proteomes" id="UP001140949"/>
    </source>
</evidence>
<dbReference type="InterPro" id="IPR013746">
    <property type="entry name" value="HMG_CoA_synt_C_dom"/>
</dbReference>
<name>A0AAX6EV79_IRIPA</name>
<protein>
    <submittedName>
        <fullName evidence="2">3-oxoacyl-[acyl-carrier-protein] synthase I, chloroplastic-like</fullName>
    </submittedName>
</protein>
<proteinExistence type="predicted"/>
<accession>A0AAX6EV79</accession>
<comment type="caution">
    <text evidence="2">The sequence shown here is derived from an EMBL/GenBank/DDBJ whole genome shotgun (WGS) entry which is preliminary data.</text>
</comment>
<sequence>MGLVSVFDNVVNLYYVKMLEGESGIGPIDRFDPSKFPTRFVGHIRGIISEVYIEEVSKRAFLDGLESSQVVGEASHLSAYSFSVQNSIVHLPAELGSKTTVVDGKLSQTCYLMALDSCYKHFL</sequence>
<reference evidence="2" key="2">
    <citation type="submission" date="2023-04" db="EMBL/GenBank/DDBJ databases">
        <authorList>
            <person name="Bruccoleri R.E."/>
            <person name="Oakeley E.J."/>
            <person name="Faust A.-M."/>
            <person name="Dessus-Babus S."/>
            <person name="Altorfer M."/>
            <person name="Burckhardt D."/>
            <person name="Oertli M."/>
            <person name="Naumann U."/>
            <person name="Petersen F."/>
            <person name="Wong J."/>
        </authorList>
    </citation>
    <scope>NUCLEOTIDE SEQUENCE</scope>
    <source>
        <strain evidence="2">GSM-AAB239-AS_SAM_17_03QT</strain>
        <tissue evidence="2">Leaf</tissue>
    </source>
</reference>
<dbReference type="GO" id="GO:0010142">
    <property type="term" value="P:farnesyl diphosphate biosynthetic process, mevalonate pathway"/>
    <property type="evidence" value="ECO:0007669"/>
    <property type="project" value="InterPro"/>
</dbReference>
<organism evidence="2 3">
    <name type="scientific">Iris pallida</name>
    <name type="common">Sweet iris</name>
    <dbReference type="NCBI Taxonomy" id="29817"/>
    <lineage>
        <taxon>Eukaryota</taxon>
        <taxon>Viridiplantae</taxon>
        <taxon>Streptophyta</taxon>
        <taxon>Embryophyta</taxon>
        <taxon>Tracheophyta</taxon>
        <taxon>Spermatophyta</taxon>
        <taxon>Magnoliopsida</taxon>
        <taxon>Liliopsida</taxon>
        <taxon>Asparagales</taxon>
        <taxon>Iridaceae</taxon>
        <taxon>Iridoideae</taxon>
        <taxon>Irideae</taxon>
        <taxon>Iris</taxon>
    </lineage>
</organism>
<keyword evidence="3" id="KW-1185">Reference proteome</keyword>
<dbReference type="InterPro" id="IPR016039">
    <property type="entry name" value="Thiolase-like"/>
</dbReference>
<evidence type="ECO:0000259" key="1">
    <source>
        <dbReference type="Pfam" id="PF08540"/>
    </source>
</evidence>
<dbReference type="Gene3D" id="3.40.47.10">
    <property type="match status" value="1"/>
</dbReference>
<dbReference type="AlphaFoldDB" id="A0AAX6EV79"/>
<dbReference type="Proteomes" id="UP001140949">
    <property type="component" value="Unassembled WGS sequence"/>
</dbReference>
<reference evidence="2" key="1">
    <citation type="journal article" date="2023" name="GigaByte">
        <title>Genome assembly of the bearded iris, Iris pallida Lam.</title>
        <authorList>
            <person name="Bruccoleri R.E."/>
            <person name="Oakeley E.J."/>
            <person name="Faust A.M.E."/>
            <person name="Altorfer M."/>
            <person name="Dessus-Babus S."/>
            <person name="Burckhardt D."/>
            <person name="Oertli M."/>
            <person name="Naumann U."/>
            <person name="Petersen F."/>
            <person name="Wong J."/>
        </authorList>
    </citation>
    <scope>NUCLEOTIDE SEQUENCE</scope>
    <source>
        <strain evidence="2">GSM-AAB239-AS_SAM_17_03QT</strain>
    </source>
</reference>